<dbReference type="NCBIfam" id="TIGR00254">
    <property type="entry name" value="GGDEF"/>
    <property type="match status" value="1"/>
</dbReference>
<dbReference type="SUPFAM" id="SSF49785">
    <property type="entry name" value="Galactose-binding domain-like"/>
    <property type="match status" value="1"/>
</dbReference>
<evidence type="ECO:0000256" key="5">
    <source>
        <dbReference type="SAM" id="SignalP"/>
    </source>
</evidence>
<feature type="transmembrane region" description="Helical" evidence="4">
    <location>
        <begin position="401"/>
        <end position="420"/>
    </location>
</feature>
<feature type="transmembrane region" description="Helical" evidence="4">
    <location>
        <begin position="223"/>
        <end position="244"/>
    </location>
</feature>
<gene>
    <name evidence="7" type="ORF">FVW59_18700</name>
</gene>
<feature type="chain" id="PRO_5022959882" description="diguanylate cyclase" evidence="5">
    <location>
        <begin position="37"/>
        <end position="615"/>
    </location>
</feature>
<accession>A0A5C8ZN21</accession>
<evidence type="ECO:0000256" key="1">
    <source>
        <dbReference type="ARBA" id="ARBA00001946"/>
    </source>
</evidence>
<dbReference type="OrthoDB" id="9812260at2"/>
<comment type="catalytic activity">
    <reaction evidence="3">
        <text>2 GTP = 3',3'-c-di-GMP + 2 diphosphate</text>
        <dbReference type="Rhea" id="RHEA:24898"/>
        <dbReference type="ChEBI" id="CHEBI:33019"/>
        <dbReference type="ChEBI" id="CHEBI:37565"/>
        <dbReference type="ChEBI" id="CHEBI:58805"/>
        <dbReference type="EC" id="2.7.7.65"/>
    </reaction>
</comment>
<evidence type="ECO:0000313" key="7">
    <source>
        <dbReference type="EMBL" id="TXS89154.1"/>
    </source>
</evidence>
<comment type="cofactor">
    <cofactor evidence="1">
        <name>Mg(2+)</name>
        <dbReference type="ChEBI" id="CHEBI:18420"/>
    </cofactor>
</comment>
<comment type="caution">
    <text evidence="7">The sequence shown here is derived from an EMBL/GenBank/DDBJ whole genome shotgun (WGS) entry which is preliminary data.</text>
</comment>
<keyword evidence="4" id="KW-1133">Transmembrane helix</keyword>
<dbReference type="InterPro" id="IPR011623">
    <property type="entry name" value="7TMR_DISM_rcpt_extracell_dom1"/>
</dbReference>
<keyword evidence="4" id="KW-0472">Membrane</keyword>
<dbReference type="InterPro" id="IPR000160">
    <property type="entry name" value="GGDEF_dom"/>
</dbReference>
<name>A0A5C8ZN21_9GAMM</name>
<dbReference type="PANTHER" id="PTHR45138:SF9">
    <property type="entry name" value="DIGUANYLATE CYCLASE DGCM-RELATED"/>
    <property type="match status" value="1"/>
</dbReference>
<dbReference type="EC" id="2.7.7.65" evidence="2"/>
<evidence type="ECO:0000256" key="2">
    <source>
        <dbReference type="ARBA" id="ARBA00012528"/>
    </source>
</evidence>
<feature type="domain" description="GGDEF" evidence="6">
    <location>
        <begin position="479"/>
        <end position="611"/>
    </location>
</feature>
<dbReference type="InterPro" id="IPR008979">
    <property type="entry name" value="Galactose-bd-like_sf"/>
</dbReference>
<dbReference type="EMBL" id="VRYZ01000010">
    <property type="protein sequence ID" value="TXS89154.1"/>
    <property type="molecule type" value="Genomic_DNA"/>
</dbReference>
<evidence type="ECO:0000256" key="3">
    <source>
        <dbReference type="ARBA" id="ARBA00034247"/>
    </source>
</evidence>
<dbReference type="Pfam" id="PF00990">
    <property type="entry name" value="GGDEF"/>
    <property type="match status" value="1"/>
</dbReference>
<keyword evidence="8" id="KW-1185">Reference proteome</keyword>
<feature type="transmembrane region" description="Helical" evidence="4">
    <location>
        <begin position="251"/>
        <end position="268"/>
    </location>
</feature>
<evidence type="ECO:0000256" key="4">
    <source>
        <dbReference type="SAM" id="Phobius"/>
    </source>
</evidence>
<feature type="transmembrane region" description="Helical" evidence="4">
    <location>
        <begin position="372"/>
        <end position="389"/>
    </location>
</feature>
<feature type="signal peptide" evidence="5">
    <location>
        <begin position="1"/>
        <end position="36"/>
    </location>
</feature>
<dbReference type="Gene3D" id="3.30.70.270">
    <property type="match status" value="1"/>
</dbReference>
<feature type="transmembrane region" description="Helical" evidence="4">
    <location>
        <begin position="313"/>
        <end position="331"/>
    </location>
</feature>
<protein>
    <recommendedName>
        <fullName evidence="2">diguanylate cyclase</fullName>
        <ecNumber evidence="2">2.7.7.65</ecNumber>
    </recommendedName>
</protein>
<reference evidence="7 8" key="1">
    <citation type="submission" date="2019-08" db="EMBL/GenBank/DDBJ databases">
        <title>Parahaliea maris sp. nov., isolated from the surface seawater.</title>
        <authorList>
            <person name="Liu Y."/>
        </authorList>
    </citation>
    <scope>NUCLEOTIDE SEQUENCE [LARGE SCALE GENOMIC DNA]</scope>
    <source>
        <strain evidence="7 8">S2-26</strain>
    </source>
</reference>
<dbReference type="Pfam" id="PF07695">
    <property type="entry name" value="7TMR-DISM_7TM"/>
    <property type="match status" value="1"/>
</dbReference>
<dbReference type="PANTHER" id="PTHR45138">
    <property type="entry name" value="REGULATORY COMPONENTS OF SENSORY TRANSDUCTION SYSTEM"/>
    <property type="match status" value="1"/>
</dbReference>
<sequence>MRAMPDLIPLNKAAPIRAVIGLAALLLLLLALPAPAAESRDAQSIPLVSIDQALAGWKLYDGWRFHVGDDPAWADPGFDDSQWQRVDLSHRWYPSQENASLFGWYRLRLQLTGDRETNEGRLAGLGVQLGQVLNAYELYLGGKRIGGVGRLPPSTATGINYDRKQIFPVPRSALSEEGELVLAIRVWAGSEVLGEHWGVGPYNGDFQLGRYDRLLIGLVVSEMPGLLLSTLCAAFGLYHLYLYWRNRHLDSLLWFGLLALAISVYSLMLNQWRTYLGWEFLVYKKLEFGAIYLVPPLSLQTVWRLLDEEMGLGLRLYQLSFLVMGFIWLVIPGLEIHLQTLLLWQLWLLPALALTGWLVISRARRGHREARTILVGAIIFIGACLHDILLDLKTEGTGRLIPLGFFAFLMSMAVSLANRFTAILQGLEARVAERTDELEAANRLLTEAARIDPLTGLLNRRGFIAEAGSEIRRVFRTRRSFSVVLTDIDHFKSVNDRYGHATGDHVLSRVASLLSDEIRDVDKLARWGGEEFILLLPETEPEGAAVLAGKLRERIAGNLFEYDGQRLGVTMTFGVSEFRRGESLESCIARADAALYRGKGEGRDRVVLGLATGVA</sequence>
<evidence type="ECO:0000259" key="6">
    <source>
        <dbReference type="PROSITE" id="PS50887"/>
    </source>
</evidence>
<dbReference type="InterPro" id="IPR043128">
    <property type="entry name" value="Rev_trsase/Diguanyl_cyclase"/>
</dbReference>
<dbReference type="SMART" id="SM00267">
    <property type="entry name" value="GGDEF"/>
    <property type="match status" value="1"/>
</dbReference>
<dbReference type="FunFam" id="3.30.70.270:FF:000001">
    <property type="entry name" value="Diguanylate cyclase domain protein"/>
    <property type="match status" value="1"/>
</dbReference>
<dbReference type="SUPFAM" id="SSF55073">
    <property type="entry name" value="Nucleotide cyclase"/>
    <property type="match status" value="1"/>
</dbReference>
<dbReference type="GO" id="GO:0052621">
    <property type="term" value="F:diguanylate cyclase activity"/>
    <property type="evidence" value="ECO:0007669"/>
    <property type="project" value="UniProtKB-EC"/>
</dbReference>
<dbReference type="InterPro" id="IPR029787">
    <property type="entry name" value="Nucleotide_cyclase"/>
</dbReference>
<proteinExistence type="predicted"/>
<dbReference type="AlphaFoldDB" id="A0A5C8ZN21"/>
<feature type="transmembrane region" description="Helical" evidence="4">
    <location>
        <begin position="343"/>
        <end position="360"/>
    </location>
</feature>
<dbReference type="PROSITE" id="PS50887">
    <property type="entry name" value="GGDEF"/>
    <property type="match status" value="1"/>
</dbReference>
<keyword evidence="5" id="KW-0732">Signal</keyword>
<organism evidence="7 8">
    <name type="scientific">Parahaliea aestuarii</name>
    <dbReference type="NCBI Taxonomy" id="1852021"/>
    <lineage>
        <taxon>Bacteria</taxon>
        <taxon>Pseudomonadati</taxon>
        <taxon>Pseudomonadota</taxon>
        <taxon>Gammaproteobacteria</taxon>
        <taxon>Cellvibrionales</taxon>
        <taxon>Halieaceae</taxon>
        <taxon>Parahaliea</taxon>
    </lineage>
</organism>
<dbReference type="Gene3D" id="2.60.120.260">
    <property type="entry name" value="Galactose-binding domain-like"/>
    <property type="match status" value="1"/>
</dbReference>
<dbReference type="Proteomes" id="UP000321933">
    <property type="component" value="Unassembled WGS sequence"/>
</dbReference>
<keyword evidence="4" id="KW-0812">Transmembrane</keyword>
<dbReference type="CDD" id="cd01949">
    <property type="entry name" value="GGDEF"/>
    <property type="match status" value="1"/>
</dbReference>
<evidence type="ECO:0000313" key="8">
    <source>
        <dbReference type="Proteomes" id="UP000321933"/>
    </source>
</evidence>
<dbReference type="InterPro" id="IPR050469">
    <property type="entry name" value="Diguanylate_Cyclase"/>
</dbReference>